<dbReference type="CDD" id="cd11053">
    <property type="entry name" value="CYP110-like"/>
    <property type="match status" value="1"/>
</dbReference>
<evidence type="ECO:0000256" key="2">
    <source>
        <dbReference type="ARBA" id="ARBA00010617"/>
    </source>
</evidence>
<dbReference type="Gene3D" id="1.10.630.10">
    <property type="entry name" value="Cytochrome P450"/>
    <property type="match status" value="1"/>
</dbReference>
<dbReference type="GO" id="GO:0004497">
    <property type="term" value="F:monooxygenase activity"/>
    <property type="evidence" value="ECO:0007669"/>
    <property type="project" value="UniProtKB-KW"/>
</dbReference>
<dbReference type="PROSITE" id="PS00086">
    <property type="entry name" value="CYTOCHROME_P450"/>
    <property type="match status" value="1"/>
</dbReference>
<evidence type="ECO:0000256" key="5">
    <source>
        <dbReference type="SAM" id="MobiDB-lite"/>
    </source>
</evidence>
<evidence type="ECO:0000313" key="6">
    <source>
        <dbReference type="EMBL" id="CAQ18837.1"/>
    </source>
</evidence>
<feature type="region of interest" description="Disordered" evidence="5">
    <location>
        <begin position="1"/>
        <end position="25"/>
    </location>
</feature>
<dbReference type="PRINTS" id="PR00385">
    <property type="entry name" value="P450"/>
</dbReference>
<sequence length="489" mass="54902">MVASHARAHPAPRNERIRPDAMLPSGPTLPGRVQLFWWMFDPTSFMERCTREHGDTFTTRFTSYPPSVYVTDPEVIKQVFVASAEDLSAGQANTGLMGFLFGERSVLSLDGAQHLRSRRLVLPPFHNERLGRYGRLMREITDQHIDRWPIGKSFSVSKAMHELTFDVILRLLFGVHERAFYEPFSKLVAELVRQTTSPLFHGLFAMLPPEWVMSMLTRGPTKVALGPLGERDLSLFMPGGAILQAKREIGALIHAEISLRRASSQRGDDVLSMLLDARDENGEGMSDDELHDQLITLFIAGHDTTANALSWAVHHLLQHREVRGKLDDELSGVKGEGAGWLQEVAELAYLDAFIKETMRLTPVAPVILRILQRPLRFGQYDLPAGSYVCPCVYLTHRRADLWPEPERFLPERFIGRRVSPYEFFPFGGGARRCLGAGFSMYEMKVILARLVARAALRPVGGGEVRPERRGIFLAPSSGVPVVLEGRREA</sequence>
<dbReference type="Pfam" id="PF00067">
    <property type="entry name" value="p450"/>
    <property type="match status" value="2"/>
</dbReference>
<dbReference type="GO" id="GO:0020037">
    <property type="term" value="F:heme binding"/>
    <property type="evidence" value="ECO:0007669"/>
    <property type="project" value="InterPro"/>
</dbReference>
<accession>B1GYG4</accession>
<dbReference type="InterPro" id="IPR017972">
    <property type="entry name" value="Cyt_P450_CS"/>
</dbReference>
<comment type="cofactor">
    <cofactor evidence="1 3">
        <name>heme</name>
        <dbReference type="ChEBI" id="CHEBI:30413"/>
    </cofactor>
</comment>
<name>B1GYG4_CHOCO</name>
<dbReference type="InterPro" id="IPR001128">
    <property type="entry name" value="Cyt_P450"/>
</dbReference>
<dbReference type="PANTHER" id="PTHR24305">
    <property type="entry name" value="CYTOCHROME P450"/>
    <property type="match status" value="1"/>
</dbReference>
<organism evidence="6">
    <name type="scientific">Chondromyces crocatus</name>
    <dbReference type="NCBI Taxonomy" id="52"/>
    <lineage>
        <taxon>Bacteria</taxon>
        <taxon>Pseudomonadati</taxon>
        <taxon>Myxococcota</taxon>
        <taxon>Polyangia</taxon>
        <taxon>Polyangiales</taxon>
        <taxon>Polyangiaceae</taxon>
        <taxon>Chondromyces</taxon>
    </lineage>
</organism>
<dbReference type="InterPro" id="IPR036396">
    <property type="entry name" value="Cyt_P450_sf"/>
</dbReference>
<reference evidence="6" key="1">
    <citation type="submission" date="2008-03" db="EMBL/GenBank/DDBJ databases">
        <title>Production of the highly antifungal isochromanone ajudazols in Chondromyces crocatus Cmc5: biosynthetic machinery and cytochrome P450 tailoring modifications.</title>
        <authorList>
            <person name="Buntin K."/>
            <person name="Rachid S."/>
            <person name="Scharfe M."/>
            <person name="Bloecker H."/>
            <person name="Weissman K.J."/>
            <person name="Mueller R."/>
        </authorList>
    </citation>
    <scope>NUCLEOTIDE SEQUENCE</scope>
    <source>
        <strain evidence="6">Cmc5</strain>
    </source>
</reference>
<feature type="compositionally biased region" description="Basic residues" evidence="5">
    <location>
        <begin position="1"/>
        <end position="10"/>
    </location>
</feature>
<evidence type="ECO:0000256" key="1">
    <source>
        <dbReference type="ARBA" id="ARBA00001971"/>
    </source>
</evidence>
<evidence type="ECO:0000256" key="3">
    <source>
        <dbReference type="PIRSR" id="PIRSR602401-1"/>
    </source>
</evidence>
<dbReference type="GO" id="GO:0016705">
    <property type="term" value="F:oxidoreductase activity, acting on paired donors, with incorporation or reduction of molecular oxygen"/>
    <property type="evidence" value="ECO:0007669"/>
    <property type="project" value="InterPro"/>
</dbReference>
<feature type="binding site" description="axial binding residue" evidence="3">
    <location>
        <position position="433"/>
    </location>
    <ligand>
        <name>heme</name>
        <dbReference type="ChEBI" id="CHEBI:30413"/>
    </ligand>
    <ligandPart>
        <name>Fe</name>
        <dbReference type="ChEBI" id="CHEBI:18248"/>
    </ligandPart>
</feature>
<dbReference type="GO" id="GO:0005506">
    <property type="term" value="F:iron ion binding"/>
    <property type="evidence" value="ECO:0007669"/>
    <property type="project" value="InterPro"/>
</dbReference>
<dbReference type="InterPro" id="IPR050121">
    <property type="entry name" value="Cytochrome_P450_monoxygenase"/>
</dbReference>
<keyword evidence="3 4" id="KW-0349">Heme</keyword>
<dbReference type="SUPFAM" id="SSF48264">
    <property type="entry name" value="Cytochrome P450"/>
    <property type="match status" value="1"/>
</dbReference>
<dbReference type="EMBL" id="AM946600">
    <property type="protein sequence ID" value="CAQ18837.1"/>
    <property type="molecule type" value="Genomic_DNA"/>
</dbReference>
<comment type="similarity">
    <text evidence="2 4">Belongs to the cytochrome P450 family.</text>
</comment>
<gene>
    <name evidence="6" type="primary">ajuJ</name>
</gene>
<dbReference type="PANTHER" id="PTHR24305:SF166">
    <property type="entry name" value="CYTOCHROME P450 12A4, MITOCHONDRIAL-RELATED"/>
    <property type="match status" value="1"/>
</dbReference>
<dbReference type="OrthoDB" id="9764248at2"/>
<keyword evidence="4" id="KW-0503">Monooxygenase</keyword>
<keyword evidence="4" id="KW-0560">Oxidoreductase</keyword>
<keyword evidence="3 4" id="KW-0479">Metal-binding</keyword>
<protein>
    <submittedName>
        <fullName evidence="6">Putative cytochrome P450</fullName>
    </submittedName>
</protein>
<dbReference type="PRINTS" id="PR00463">
    <property type="entry name" value="EP450I"/>
</dbReference>
<keyword evidence="3 4" id="KW-0408">Iron</keyword>
<dbReference type="InterPro" id="IPR002401">
    <property type="entry name" value="Cyt_P450_E_grp-I"/>
</dbReference>
<dbReference type="AlphaFoldDB" id="B1GYG4"/>
<proteinExistence type="inferred from homology"/>
<evidence type="ECO:0000256" key="4">
    <source>
        <dbReference type="RuleBase" id="RU000461"/>
    </source>
</evidence>